<organism evidence="2 3">
    <name type="scientific">Marmota monax</name>
    <name type="common">Woodchuck</name>
    <dbReference type="NCBI Taxonomy" id="9995"/>
    <lineage>
        <taxon>Eukaryota</taxon>
        <taxon>Metazoa</taxon>
        <taxon>Chordata</taxon>
        <taxon>Craniata</taxon>
        <taxon>Vertebrata</taxon>
        <taxon>Euteleostomi</taxon>
        <taxon>Mammalia</taxon>
        <taxon>Eutheria</taxon>
        <taxon>Euarchontoglires</taxon>
        <taxon>Glires</taxon>
        <taxon>Rodentia</taxon>
        <taxon>Sciuromorpha</taxon>
        <taxon>Sciuridae</taxon>
        <taxon>Xerinae</taxon>
        <taxon>Marmotini</taxon>
        <taxon>Marmota</taxon>
    </lineage>
</organism>
<dbReference type="EMBL" id="WJEC01006812">
    <property type="protein sequence ID" value="KAF7471428.1"/>
    <property type="molecule type" value="Genomic_DNA"/>
</dbReference>
<gene>
    <name evidence="1" type="ORF">GHT09_017447</name>
    <name evidence="2" type="ORF">MONAX_5E008265</name>
</gene>
<protein>
    <submittedName>
        <fullName evidence="2">Uncharacterized protein</fullName>
    </submittedName>
</protein>
<reference evidence="1" key="2">
    <citation type="submission" date="2020-08" db="EMBL/GenBank/DDBJ databases">
        <authorList>
            <person name="Shumante A."/>
            <person name="Zimin A.V."/>
            <person name="Puiu D."/>
            <person name="Salzberg S.L."/>
        </authorList>
    </citation>
    <scope>NUCLEOTIDE SEQUENCE</scope>
    <source>
        <strain evidence="1">WC2-LM</strain>
        <tissue evidence="1">Liver</tissue>
    </source>
</reference>
<sequence length="112" mass="12448">MAQRLNIPGLKLKRCGGVMKCSCSRPSKPCPHLMVMELDRTLLCPGGSVPGEHSHAIIFRFPKNVRVPFLRDKRDTGITLLISSSLVKTRGINPSMYHYGARWTESAQGQRG</sequence>
<dbReference type="Proteomes" id="UP000662637">
    <property type="component" value="Unassembled WGS sequence"/>
</dbReference>
<reference evidence="2 3" key="1">
    <citation type="submission" date="2019-04" db="EMBL/GenBank/DDBJ databases">
        <authorList>
            <person name="Alioto T."/>
            <person name="Alioto T."/>
        </authorList>
    </citation>
    <scope>NUCLEOTIDE SEQUENCE [LARGE SCALE GENOMIC DNA]</scope>
</reference>
<dbReference type="EMBL" id="CABDUW010000307">
    <property type="protein sequence ID" value="VTJ65452.1"/>
    <property type="molecule type" value="Genomic_DNA"/>
</dbReference>
<evidence type="ECO:0000313" key="1">
    <source>
        <dbReference type="EMBL" id="KAF7471428.1"/>
    </source>
</evidence>
<evidence type="ECO:0000313" key="3">
    <source>
        <dbReference type="Proteomes" id="UP000335636"/>
    </source>
</evidence>
<proteinExistence type="predicted"/>
<name>A0A5E4B9Q2_MARMO</name>
<dbReference type="Proteomes" id="UP000335636">
    <property type="component" value="Unassembled WGS sequence"/>
</dbReference>
<keyword evidence="3" id="KW-1185">Reference proteome</keyword>
<dbReference type="AlphaFoldDB" id="A0A5E4B9Q2"/>
<accession>A0A5E4B9Q2</accession>
<evidence type="ECO:0000313" key="2">
    <source>
        <dbReference type="EMBL" id="VTJ65452.1"/>
    </source>
</evidence>